<dbReference type="InterPro" id="IPR010997">
    <property type="entry name" value="HRDC-like_sf"/>
</dbReference>
<comment type="caution">
    <text evidence="8">The sequence shown here is derived from an EMBL/GenBank/DDBJ whole genome shotgun (WGS) entry which is preliminary data.</text>
</comment>
<evidence type="ECO:0000256" key="2">
    <source>
        <dbReference type="ARBA" id="ARBA00006898"/>
    </source>
</evidence>
<keyword evidence="5" id="KW-0804">Transcription</keyword>
<proteinExistence type="inferred from homology"/>
<evidence type="ECO:0000313" key="8">
    <source>
        <dbReference type="EMBL" id="CAF9932345.1"/>
    </source>
</evidence>
<dbReference type="PANTHER" id="PTHR15561:SF0">
    <property type="entry name" value="DNA-DIRECTED RNA POLYMERASE III SUBUNIT RPC9"/>
    <property type="match status" value="1"/>
</dbReference>
<feature type="region of interest" description="Disordered" evidence="7">
    <location>
        <begin position="251"/>
        <end position="280"/>
    </location>
</feature>
<dbReference type="GO" id="GO:0000166">
    <property type="term" value="F:nucleotide binding"/>
    <property type="evidence" value="ECO:0007669"/>
    <property type="project" value="InterPro"/>
</dbReference>
<evidence type="ECO:0000256" key="3">
    <source>
        <dbReference type="ARBA" id="ARBA00016672"/>
    </source>
</evidence>
<accession>A0A8H3IXE8</accession>
<organism evidence="8 9">
    <name type="scientific">Heterodermia speciosa</name>
    <dbReference type="NCBI Taxonomy" id="116794"/>
    <lineage>
        <taxon>Eukaryota</taxon>
        <taxon>Fungi</taxon>
        <taxon>Dikarya</taxon>
        <taxon>Ascomycota</taxon>
        <taxon>Pezizomycotina</taxon>
        <taxon>Lecanoromycetes</taxon>
        <taxon>OSLEUM clade</taxon>
        <taxon>Lecanoromycetidae</taxon>
        <taxon>Caliciales</taxon>
        <taxon>Physciaceae</taxon>
        <taxon>Heterodermia</taxon>
    </lineage>
</organism>
<dbReference type="SUPFAM" id="SSF47819">
    <property type="entry name" value="HRDC-like"/>
    <property type="match status" value="1"/>
</dbReference>
<dbReference type="EMBL" id="CAJPDS010000063">
    <property type="protein sequence ID" value="CAF9932345.1"/>
    <property type="molecule type" value="Genomic_DNA"/>
</dbReference>
<keyword evidence="9" id="KW-1185">Reference proteome</keyword>
<dbReference type="Proteomes" id="UP000664521">
    <property type="component" value="Unassembled WGS sequence"/>
</dbReference>
<dbReference type="InterPro" id="IPR038324">
    <property type="entry name" value="Rpb4/RPC9_sf"/>
</dbReference>
<name>A0A8H3IXE8_9LECA</name>
<evidence type="ECO:0000256" key="6">
    <source>
        <dbReference type="ARBA" id="ARBA00023242"/>
    </source>
</evidence>
<dbReference type="Pfam" id="PF03874">
    <property type="entry name" value="RNA_pol_Rpb4"/>
    <property type="match status" value="1"/>
</dbReference>
<dbReference type="AlphaFoldDB" id="A0A8H3IXE8"/>
<reference evidence="8" key="1">
    <citation type="submission" date="2021-03" db="EMBL/GenBank/DDBJ databases">
        <authorList>
            <person name="Tagirdzhanova G."/>
        </authorList>
    </citation>
    <scope>NUCLEOTIDE SEQUENCE</scope>
</reference>
<comment type="similarity">
    <text evidence="2">Belongs to the eukaryotic RPC9 RNA polymerase subunit family.</text>
</comment>
<evidence type="ECO:0000256" key="7">
    <source>
        <dbReference type="SAM" id="MobiDB-lite"/>
    </source>
</evidence>
<sequence>MELGIKYLNTTPIRYANIAHTPVFHSVWTSENALEDARAFITRIESLRKEKDGDEEALERESRREIEAVIQWCRDKFGEDEMKDATKEWVQPRKDIRDIGEKMITGGEGWRILATQSATLTNHEVLSHLLTLRTRTQCHPPKSPNYESVIRDVTTHLSPSPPNTLRPRPPPSYLPTSPPSHETLLATLLTTLIASLKPYNLLKTEVLQIANLAPESTAQLVPIVEELEMRYSDEEQEGILGVVRGVFGLGEGVNREGENGEGGMLEEEEGGGGGGGGGGN</sequence>
<feature type="region of interest" description="Disordered" evidence="7">
    <location>
        <begin position="154"/>
        <end position="179"/>
    </location>
</feature>
<dbReference type="GO" id="GO:0006384">
    <property type="term" value="P:transcription initiation at RNA polymerase III promoter"/>
    <property type="evidence" value="ECO:0007669"/>
    <property type="project" value="InterPro"/>
</dbReference>
<evidence type="ECO:0000256" key="1">
    <source>
        <dbReference type="ARBA" id="ARBA00004123"/>
    </source>
</evidence>
<feature type="compositionally biased region" description="Gly residues" evidence="7">
    <location>
        <begin position="271"/>
        <end position="280"/>
    </location>
</feature>
<keyword evidence="6" id="KW-0539">Nucleus</keyword>
<dbReference type="InterPro" id="IPR005574">
    <property type="entry name" value="Rpb4/RPC9"/>
</dbReference>
<evidence type="ECO:0000313" key="9">
    <source>
        <dbReference type="Proteomes" id="UP000664521"/>
    </source>
</evidence>
<evidence type="ECO:0000256" key="4">
    <source>
        <dbReference type="ARBA" id="ARBA00022478"/>
    </source>
</evidence>
<dbReference type="Gene3D" id="1.20.1250.40">
    <property type="match status" value="1"/>
</dbReference>
<dbReference type="OrthoDB" id="1746530at2759"/>
<protein>
    <recommendedName>
        <fullName evidence="3">DNA-directed RNA polymerase III subunit RPC9</fullName>
    </recommendedName>
</protein>
<gene>
    <name evidence="8" type="ORF">HETSPECPRED_008334</name>
</gene>
<dbReference type="PANTHER" id="PTHR15561">
    <property type="entry name" value="CALCITONIN GENE-RELATED PEPTIDE-RECEPTOR COMPONENT PROTEIN"/>
    <property type="match status" value="1"/>
</dbReference>
<dbReference type="InterPro" id="IPR038846">
    <property type="entry name" value="RPC9"/>
</dbReference>
<comment type="subcellular location">
    <subcellularLocation>
        <location evidence="1">Nucleus</location>
    </subcellularLocation>
</comment>
<keyword evidence="4" id="KW-0240">DNA-directed RNA polymerase</keyword>
<dbReference type="GO" id="GO:0005666">
    <property type="term" value="C:RNA polymerase III complex"/>
    <property type="evidence" value="ECO:0007669"/>
    <property type="project" value="InterPro"/>
</dbReference>
<evidence type="ECO:0000256" key="5">
    <source>
        <dbReference type="ARBA" id="ARBA00023163"/>
    </source>
</evidence>
<feature type="compositionally biased region" description="Pro residues" evidence="7">
    <location>
        <begin position="159"/>
        <end position="178"/>
    </location>
</feature>